<evidence type="ECO:0000259" key="5">
    <source>
        <dbReference type="Pfam" id="PF03446"/>
    </source>
</evidence>
<dbReference type="GeneID" id="57752170"/>
<evidence type="ECO:0000256" key="4">
    <source>
        <dbReference type="PIRSR" id="PIRSR000103-1"/>
    </source>
</evidence>
<dbReference type="InterPro" id="IPR036291">
    <property type="entry name" value="NAD(P)-bd_dom_sf"/>
</dbReference>
<comment type="similarity">
    <text evidence="1">Belongs to the HIBADH-related family.</text>
</comment>
<dbReference type="EMBL" id="CP042817">
    <property type="protein sequence ID" value="QEJ99209.1"/>
    <property type="molecule type" value="Genomic_DNA"/>
</dbReference>
<proteinExistence type="inferred from homology"/>
<reference evidence="8 10" key="3">
    <citation type="submission" date="2019-08" db="EMBL/GenBank/DDBJ databases">
        <authorList>
            <person name="Kuhnert P."/>
        </authorList>
    </citation>
    <scope>NUCLEOTIDE SEQUENCE [LARGE SCALE GENOMIC DNA]</scope>
    <source>
        <strain evidence="8 10">B36.5</strain>
    </source>
</reference>
<dbReference type="GO" id="GO:0050661">
    <property type="term" value="F:NADP binding"/>
    <property type="evidence" value="ECO:0007669"/>
    <property type="project" value="InterPro"/>
</dbReference>
<dbReference type="Pfam" id="PF14833">
    <property type="entry name" value="NAD_binding_11"/>
    <property type="match status" value="1"/>
</dbReference>
<feature type="active site" evidence="4">
    <location>
        <position position="175"/>
    </location>
</feature>
<evidence type="ECO:0000256" key="2">
    <source>
        <dbReference type="ARBA" id="ARBA00023002"/>
    </source>
</evidence>
<keyword evidence="3" id="KW-0520">NAD</keyword>
<evidence type="ECO:0000259" key="6">
    <source>
        <dbReference type="Pfam" id="PF14833"/>
    </source>
</evidence>
<dbReference type="AlphaFoldDB" id="A0A0B7GUF0"/>
<reference evidence="9" key="2">
    <citation type="submission" date="2015-01" db="EMBL/GenBank/DDBJ databases">
        <authorList>
            <person name="Manzoor Shahid"/>
            <person name="Zubair Saima"/>
        </authorList>
    </citation>
    <scope>NUCLEOTIDE SEQUENCE [LARGE SCALE GENOMIC DNA]</scope>
    <source>
        <strain evidence="9">V1</strain>
    </source>
</reference>
<dbReference type="Proteomes" id="UP000323594">
    <property type="component" value="Chromosome"/>
</dbReference>
<dbReference type="Gene3D" id="3.40.50.720">
    <property type="entry name" value="NAD(P)-binding Rossmann-like Domain"/>
    <property type="match status" value="1"/>
</dbReference>
<dbReference type="EMBL" id="CDNC01000023">
    <property type="protein sequence ID" value="CEM62304.1"/>
    <property type="molecule type" value="Genomic_DNA"/>
</dbReference>
<dbReference type="InterPro" id="IPR013328">
    <property type="entry name" value="6PGD_dom2"/>
</dbReference>
<feature type="domain" description="6-phosphogluconate dehydrogenase NADP-binding" evidence="5">
    <location>
        <begin position="7"/>
        <end position="166"/>
    </location>
</feature>
<evidence type="ECO:0000313" key="10">
    <source>
        <dbReference type="Proteomes" id="UP000323594"/>
    </source>
</evidence>
<dbReference type="Gene3D" id="1.10.1040.10">
    <property type="entry name" value="N-(1-d-carboxylethyl)-l-norvaline Dehydrogenase, domain 2"/>
    <property type="match status" value="1"/>
</dbReference>
<dbReference type="PROSITE" id="PS00895">
    <property type="entry name" value="3_HYDROXYISOBUT_DH"/>
    <property type="match status" value="1"/>
</dbReference>
<dbReference type="Pfam" id="PF03446">
    <property type="entry name" value="NAD_binding_2"/>
    <property type="match status" value="1"/>
</dbReference>
<dbReference type="InterPro" id="IPR008927">
    <property type="entry name" value="6-PGluconate_DH-like_C_sf"/>
</dbReference>
<dbReference type="SUPFAM" id="SSF48179">
    <property type="entry name" value="6-phosphogluconate dehydrogenase C-terminal domain-like"/>
    <property type="match status" value="1"/>
</dbReference>
<evidence type="ECO:0000313" key="9">
    <source>
        <dbReference type="Proteomes" id="UP000042527"/>
    </source>
</evidence>
<dbReference type="SUPFAM" id="SSF51735">
    <property type="entry name" value="NAD(P)-binding Rossmann-fold domains"/>
    <property type="match status" value="1"/>
</dbReference>
<name>A0A0B7GUF0_TREPH</name>
<evidence type="ECO:0000313" key="7">
    <source>
        <dbReference type="EMBL" id="CEM62304.1"/>
    </source>
</evidence>
<dbReference type="InterPro" id="IPR002204">
    <property type="entry name" value="3-OH-isobutyrate_DH-rel_CS"/>
</dbReference>
<dbReference type="InterPro" id="IPR006115">
    <property type="entry name" value="6PGDH_NADP-bd"/>
</dbReference>
<protein>
    <submittedName>
        <fullName evidence="8">NAD(P)-dependent oxidoreductase</fullName>
    </submittedName>
    <submittedName>
        <fullName evidence="7">Uncharacterized oxidoreductase YkwC</fullName>
        <ecNumber evidence="7">1.1.-.-</ecNumber>
    </submittedName>
</protein>
<dbReference type="EC" id="1.1.-.-" evidence="7"/>
<evidence type="ECO:0000313" key="8">
    <source>
        <dbReference type="EMBL" id="QEJ99209.1"/>
    </source>
</evidence>
<dbReference type="InterPro" id="IPR015815">
    <property type="entry name" value="HIBADH-related"/>
</dbReference>
<dbReference type="PANTHER" id="PTHR43060:SF15">
    <property type="entry name" value="3-HYDROXYISOBUTYRATE DEHYDROGENASE-LIKE 1, MITOCHONDRIAL-RELATED"/>
    <property type="match status" value="1"/>
</dbReference>
<dbReference type="PANTHER" id="PTHR43060">
    <property type="entry name" value="3-HYDROXYISOBUTYRATE DEHYDROGENASE-LIKE 1, MITOCHONDRIAL-RELATED"/>
    <property type="match status" value="1"/>
</dbReference>
<reference evidence="7" key="1">
    <citation type="submission" date="2015-01" db="EMBL/GenBank/DDBJ databases">
        <authorList>
            <person name="Xiang T."/>
            <person name="Song Y."/>
            <person name="Huang L."/>
            <person name="Wang B."/>
            <person name="Wu P."/>
        </authorList>
    </citation>
    <scope>NUCLEOTIDE SEQUENCE [LARGE SCALE GENOMIC DNA]</scope>
    <source>
        <strain evidence="7">V1</strain>
    </source>
</reference>
<keyword evidence="9" id="KW-1185">Reference proteome</keyword>
<evidence type="ECO:0000256" key="1">
    <source>
        <dbReference type="ARBA" id="ARBA00009080"/>
    </source>
</evidence>
<sequence length="293" mass="31553">MEIKNTKIGFIGLGVMGKSMAENLRKSGAEMHVFTRTKTSADEIVSKGAVWHDSPADVAKNSDVVFTIVGYPADVEQVYLGENGLIKNSKKGTILVDMTTSSPSLAVELYKTAKEQEVQVLDAPVSGGDIGAQNATLTIMCGGEQETFDAVLPFFECMGKTFTLMGEAGAGQHTKAANQILVAANLIGAIEAIRYAESSDLDPQKMIEALSGGAAASWQLSNNGKKVIDRDFAPGFFVKHFLKDLNIALKAAEEVDLNLPMLELAQSCFHAMCDKGFSDAGTQALYEYYKRYL</sequence>
<accession>A0A0B7GUF0</accession>
<feature type="domain" description="3-hydroxyisobutyrate dehydrogenase-like NAD-binding" evidence="6">
    <location>
        <begin position="169"/>
        <end position="289"/>
    </location>
</feature>
<organism evidence="7 9">
    <name type="scientific">Treponema phagedenis</name>
    <dbReference type="NCBI Taxonomy" id="162"/>
    <lineage>
        <taxon>Bacteria</taxon>
        <taxon>Pseudomonadati</taxon>
        <taxon>Spirochaetota</taxon>
        <taxon>Spirochaetia</taxon>
        <taxon>Spirochaetales</taxon>
        <taxon>Treponemataceae</taxon>
        <taxon>Treponema</taxon>
    </lineage>
</organism>
<dbReference type="Proteomes" id="UP000042527">
    <property type="component" value="Unassembled WGS sequence"/>
</dbReference>
<evidence type="ECO:0000256" key="3">
    <source>
        <dbReference type="ARBA" id="ARBA00023027"/>
    </source>
</evidence>
<keyword evidence="2 7" id="KW-0560">Oxidoreductase</keyword>
<dbReference type="OrthoDB" id="9786703at2"/>
<dbReference type="GO" id="GO:0016491">
    <property type="term" value="F:oxidoreductase activity"/>
    <property type="evidence" value="ECO:0007669"/>
    <property type="project" value="UniProtKB-KW"/>
</dbReference>
<dbReference type="InterPro" id="IPR029154">
    <property type="entry name" value="HIBADH-like_NADP-bd"/>
</dbReference>
<gene>
    <name evidence="7" type="primary">ykwC</name>
    <name evidence="8" type="ORF">FUT82_15245</name>
    <name evidence="7" type="ORF">TPHV1_30199</name>
</gene>
<dbReference type="PIRSF" id="PIRSF000103">
    <property type="entry name" value="HIBADH"/>
    <property type="match status" value="1"/>
</dbReference>
<dbReference type="GO" id="GO:0051287">
    <property type="term" value="F:NAD binding"/>
    <property type="evidence" value="ECO:0007669"/>
    <property type="project" value="InterPro"/>
</dbReference>
<dbReference type="GO" id="GO:0016054">
    <property type="term" value="P:organic acid catabolic process"/>
    <property type="evidence" value="ECO:0007669"/>
    <property type="project" value="UniProtKB-ARBA"/>
</dbReference>
<dbReference type="RefSeq" id="WP_024752076.1">
    <property type="nucleotide sequence ID" value="NZ_CDNC01000023.1"/>
</dbReference>